<evidence type="ECO:0000313" key="5">
    <source>
        <dbReference type="EMBL" id="QJH88195.1"/>
    </source>
</evidence>
<accession>A0A6M3WVU9</accession>
<proteinExistence type="inferred from homology"/>
<dbReference type="InterPro" id="IPR009666">
    <property type="entry name" value="Uncharacterised_Ycf35"/>
</dbReference>
<dbReference type="Pfam" id="PF06868">
    <property type="entry name" value="DUF1257"/>
    <property type="match status" value="1"/>
</dbReference>
<keyword evidence="5" id="KW-0150">Chloroplast</keyword>
<dbReference type="EMBL" id="MT117916">
    <property type="protein sequence ID" value="QJH88195.1"/>
    <property type="molecule type" value="Genomic_DNA"/>
</dbReference>
<evidence type="ECO:0000256" key="1">
    <source>
        <dbReference type="ARBA" id="ARBA00004474"/>
    </source>
</evidence>
<dbReference type="PANTHER" id="PTHR39638:SF2">
    <property type="entry name" value="YCF35"/>
    <property type="match status" value="1"/>
</dbReference>
<organism evidence="5">
    <name type="scientific">Pterocladia lucida</name>
    <name type="common">Red seaweed</name>
    <name type="synonym">Fucus lucidus</name>
    <dbReference type="NCBI Taxonomy" id="31408"/>
    <lineage>
        <taxon>Eukaryota</taxon>
        <taxon>Rhodophyta</taxon>
        <taxon>Florideophyceae</taxon>
        <taxon>Rhodymeniophycidae</taxon>
        <taxon>Gelidiales</taxon>
        <taxon>Pterocladiaceae</taxon>
        <taxon>Pterocladia</taxon>
    </lineage>
</organism>
<evidence type="ECO:0000256" key="3">
    <source>
        <dbReference type="ARBA" id="ARBA00021585"/>
    </source>
</evidence>
<geneLocation type="chloroplast" evidence="5"/>
<comment type="similarity">
    <text evidence="2">Belongs to the ycf35 family.</text>
</comment>
<name>A0A6M3WVU9_PTELU</name>
<dbReference type="PANTHER" id="PTHR39638">
    <property type="entry name" value="YCF35"/>
    <property type="match status" value="1"/>
</dbReference>
<evidence type="ECO:0000256" key="2">
    <source>
        <dbReference type="ARBA" id="ARBA00009068"/>
    </source>
</evidence>
<reference evidence="5" key="1">
    <citation type="journal article" date="2020" name="J. Phycol.">
        <title>The Organelle Genomes in the Photosynthetic Red Algal Parasite Pterocladiophila hemisphaerica (Florideophyceae, Rhodophyta) Have Elevated Substitution Rates and Extreme Gene Loss in the Plastid Genome.</title>
        <authorList>
            <person name="Preuss M."/>
            <person name="Verbruggen H."/>
            <person name="Zuccarello G.C."/>
        </authorList>
    </citation>
    <scope>NUCLEOTIDE SEQUENCE</scope>
</reference>
<dbReference type="GO" id="GO:0009536">
    <property type="term" value="C:plastid"/>
    <property type="evidence" value="ECO:0007669"/>
    <property type="project" value="UniProtKB-SubCell"/>
</dbReference>
<sequence>MSHFKRIKTKINDLTVLKKTLKELGYRYNHKEQYIKDLNDNTQLVNMVAEDNNKNLLGFLWDGNEYNIITDLQVWNKSFSFDFFFNKMLQQYALNSIMDTSSTEGFEQLSQETMKDGSVKLTVQRWN</sequence>
<keyword evidence="4 5" id="KW-0934">Plastid</keyword>
<protein>
    <recommendedName>
        <fullName evidence="3">Uncharacterized protein ycf35</fullName>
    </recommendedName>
</protein>
<gene>
    <name evidence="5" type="primary">ycf35</name>
</gene>
<dbReference type="AlphaFoldDB" id="A0A6M3WVU9"/>
<evidence type="ECO:0000256" key="4">
    <source>
        <dbReference type="ARBA" id="ARBA00022640"/>
    </source>
</evidence>
<comment type="subcellular location">
    <subcellularLocation>
        <location evidence="1">Plastid</location>
    </subcellularLocation>
</comment>